<name>A0A2P4PV27_RHIID</name>
<reference evidence="2 3" key="1">
    <citation type="journal article" date="2013" name="Proc. Natl. Acad. Sci. U.S.A.">
        <title>Genome of an arbuscular mycorrhizal fungus provides insight into the oldest plant symbiosis.</title>
        <authorList>
            <person name="Tisserant E."/>
            <person name="Malbreil M."/>
            <person name="Kuo A."/>
            <person name="Kohler A."/>
            <person name="Symeonidi A."/>
            <person name="Balestrini R."/>
            <person name="Charron P."/>
            <person name="Duensing N."/>
            <person name="Frei Dit Frey N."/>
            <person name="Gianinazzi-Pearson V."/>
            <person name="Gilbert L.B."/>
            <person name="Handa Y."/>
            <person name="Herr J.R."/>
            <person name="Hijri M."/>
            <person name="Koul R."/>
            <person name="Kawaguchi M."/>
            <person name="Krajinski F."/>
            <person name="Lammers P.J."/>
            <person name="Masclaux F.G."/>
            <person name="Murat C."/>
            <person name="Morin E."/>
            <person name="Ndikumana S."/>
            <person name="Pagni M."/>
            <person name="Petitpierre D."/>
            <person name="Requena N."/>
            <person name="Rosikiewicz P."/>
            <person name="Riley R."/>
            <person name="Saito K."/>
            <person name="San Clemente H."/>
            <person name="Shapiro H."/>
            <person name="van Tuinen D."/>
            <person name="Becard G."/>
            <person name="Bonfante P."/>
            <person name="Paszkowski U."/>
            <person name="Shachar-Hill Y.Y."/>
            <person name="Tuskan G.A."/>
            <person name="Young P.W."/>
            <person name="Sanders I.R."/>
            <person name="Henrissat B."/>
            <person name="Rensing S.A."/>
            <person name="Grigoriev I.V."/>
            <person name="Corradi N."/>
            <person name="Roux C."/>
            <person name="Martin F."/>
        </authorList>
    </citation>
    <scope>NUCLEOTIDE SEQUENCE [LARGE SCALE GENOMIC DNA]</scope>
    <source>
        <strain evidence="2 3">DAOM 197198</strain>
    </source>
</reference>
<feature type="transmembrane region" description="Helical" evidence="1">
    <location>
        <begin position="7"/>
        <end position="35"/>
    </location>
</feature>
<organism evidence="2 3">
    <name type="scientific">Rhizophagus irregularis (strain DAOM 181602 / DAOM 197198 / MUCL 43194)</name>
    <name type="common">Arbuscular mycorrhizal fungus</name>
    <name type="synonym">Glomus intraradices</name>
    <dbReference type="NCBI Taxonomy" id="747089"/>
    <lineage>
        <taxon>Eukaryota</taxon>
        <taxon>Fungi</taxon>
        <taxon>Fungi incertae sedis</taxon>
        <taxon>Mucoromycota</taxon>
        <taxon>Glomeromycotina</taxon>
        <taxon>Glomeromycetes</taxon>
        <taxon>Glomerales</taxon>
        <taxon>Glomeraceae</taxon>
        <taxon>Rhizophagus</taxon>
    </lineage>
</organism>
<evidence type="ECO:0000313" key="2">
    <source>
        <dbReference type="EMBL" id="POG69245.1"/>
    </source>
</evidence>
<evidence type="ECO:0000313" key="3">
    <source>
        <dbReference type="Proteomes" id="UP000018888"/>
    </source>
</evidence>
<gene>
    <name evidence="2" type="ORF">GLOIN_2v1629306</name>
</gene>
<dbReference type="Proteomes" id="UP000018888">
    <property type="component" value="Unassembled WGS sequence"/>
</dbReference>
<protein>
    <submittedName>
        <fullName evidence="2">Uncharacterized protein</fullName>
    </submittedName>
</protein>
<keyword evidence="3" id="KW-1185">Reference proteome</keyword>
<proteinExistence type="predicted"/>
<feature type="transmembrane region" description="Helical" evidence="1">
    <location>
        <begin position="55"/>
        <end position="73"/>
    </location>
</feature>
<accession>A0A2P4PV27</accession>
<comment type="caution">
    <text evidence="2">The sequence shown here is derived from an EMBL/GenBank/DDBJ whole genome shotgun (WGS) entry which is preliminary data.</text>
</comment>
<dbReference type="AlphaFoldDB" id="A0A2P4PV27"/>
<sequence length="78" mass="9140">MCTQKIVAFFSLLTPFIWFTWLTYVAILPMCAILGRLVCMECLSRALSTFFNSSVTFLTFSISNYLGFALRFFRHDYR</sequence>
<keyword evidence="1" id="KW-0472">Membrane</keyword>
<reference evidence="2 3" key="2">
    <citation type="journal article" date="2018" name="New Phytol.">
        <title>High intraspecific genome diversity in the model arbuscular mycorrhizal symbiont Rhizophagus irregularis.</title>
        <authorList>
            <person name="Chen E.C.H."/>
            <person name="Morin E."/>
            <person name="Beaudet D."/>
            <person name="Noel J."/>
            <person name="Yildirir G."/>
            <person name="Ndikumana S."/>
            <person name="Charron P."/>
            <person name="St-Onge C."/>
            <person name="Giorgi J."/>
            <person name="Kruger M."/>
            <person name="Marton T."/>
            <person name="Ropars J."/>
            <person name="Grigoriev I.V."/>
            <person name="Hainaut M."/>
            <person name="Henrissat B."/>
            <person name="Roux C."/>
            <person name="Martin F."/>
            <person name="Corradi N."/>
        </authorList>
    </citation>
    <scope>NUCLEOTIDE SEQUENCE [LARGE SCALE GENOMIC DNA]</scope>
    <source>
        <strain evidence="2 3">DAOM 197198</strain>
    </source>
</reference>
<dbReference type="EMBL" id="AUPC02000139">
    <property type="protein sequence ID" value="POG69245.1"/>
    <property type="molecule type" value="Genomic_DNA"/>
</dbReference>
<keyword evidence="1" id="KW-1133">Transmembrane helix</keyword>
<keyword evidence="1" id="KW-0812">Transmembrane</keyword>
<evidence type="ECO:0000256" key="1">
    <source>
        <dbReference type="SAM" id="Phobius"/>
    </source>
</evidence>